<sequence length="141" mass="15866">MKINAGLVLELRNRQSWSQEELALAAGVNLRTIQRIEKEASASLQTKKALAAAFDIPISDLEPQEILKMKKYEYKTLEIQSKEGFLSGLKKQELPDFETILNKEGQDGWLLIQILSPELTQGVWSGKTGNLLALLQREVTE</sequence>
<feature type="domain" description="HTH cro/C1-type" evidence="1">
    <location>
        <begin position="8"/>
        <end position="61"/>
    </location>
</feature>
<dbReference type="SMART" id="SM00530">
    <property type="entry name" value="HTH_XRE"/>
    <property type="match status" value="1"/>
</dbReference>
<evidence type="ECO:0000313" key="2">
    <source>
        <dbReference type="EMBL" id="PWW05930.1"/>
    </source>
</evidence>
<dbReference type="Gene3D" id="1.10.260.40">
    <property type="entry name" value="lambda repressor-like DNA-binding domains"/>
    <property type="match status" value="1"/>
</dbReference>
<comment type="caution">
    <text evidence="2">The sequence shown here is derived from an EMBL/GenBank/DDBJ whole genome shotgun (WGS) entry which is preliminary data.</text>
</comment>
<name>A0A317PWT5_9GAMM</name>
<dbReference type="AlphaFoldDB" id="A0A317PWT5"/>
<dbReference type="RefSeq" id="WP_110077079.1">
    <property type="nucleotide sequence ID" value="NZ_QGTT01000036.1"/>
</dbReference>
<keyword evidence="3" id="KW-1185">Reference proteome</keyword>
<dbReference type="SUPFAM" id="SSF47413">
    <property type="entry name" value="lambda repressor-like DNA-binding domains"/>
    <property type="match status" value="1"/>
</dbReference>
<dbReference type="InterPro" id="IPR010982">
    <property type="entry name" value="Lambda_DNA-bd_dom_sf"/>
</dbReference>
<gene>
    <name evidence="2" type="ORF">DET45_1366</name>
</gene>
<dbReference type="Pfam" id="PF13783">
    <property type="entry name" value="DUF4177"/>
    <property type="match status" value="1"/>
</dbReference>
<organism evidence="2 3">
    <name type="scientific">Pseudidiomarina maritima</name>
    <dbReference type="NCBI Taxonomy" id="519453"/>
    <lineage>
        <taxon>Bacteria</taxon>
        <taxon>Pseudomonadati</taxon>
        <taxon>Pseudomonadota</taxon>
        <taxon>Gammaproteobacteria</taxon>
        <taxon>Alteromonadales</taxon>
        <taxon>Idiomarinaceae</taxon>
        <taxon>Pseudidiomarina</taxon>
    </lineage>
</organism>
<dbReference type="InterPro" id="IPR001387">
    <property type="entry name" value="Cro/C1-type_HTH"/>
</dbReference>
<evidence type="ECO:0000313" key="3">
    <source>
        <dbReference type="Proteomes" id="UP000246964"/>
    </source>
</evidence>
<proteinExistence type="predicted"/>
<dbReference type="OrthoDB" id="21915at2"/>
<accession>A0A317PWT5</accession>
<keyword evidence="2" id="KW-0238">DNA-binding</keyword>
<reference evidence="2 3" key="1">
    <citation type="submission" date="2018-05" db="EMBL/GenBank/DDBJ databases">
        <title>Freshwater and sediment microbial communities from various areas in North America, analyzing microbe dynamics in response to fracking.</title>
        <authorList>
            <person name="Lamendella R."/>
        </authorList>
    </citation>
    <scope>NUCLEOTIDE SEQUENCE [LARGE SCALE GENOMIC DNA]</scope>
    <source>
        <strain evidence="2 3">125B1</strain>
    </source>
</reference>
<dbReference type="InterPro" id="IPR025234">
    <property type="entry name" value="YjzH-like"/>
</dbReference>
<dbReference type="PROSITE" id="PS50943">
    <property type="entry name" value="HTH_CROC1"/>
    <property type="match status" value="1"/>
</dbReference>
<dbReference type="GO" id="GO:0003677">
    <property type="term" value="F:DNA binding"/>
    <property type="evidence" value="ECO:0007669"/>
    <property type="project" value="UniProtKB-KW"/>
</dbReference>
<dbReference type="EMBL" id="QGTT01000036">
    <property type="protein sequence ID" value="PWW05930.1"/>
    <property type="molecule type" value="Genomic_DNA"/>
</dbReference>
<evidence type="ECO:0000259" key="1">
    <source>
        <dbReference type="PROSITE" id="PS50943"/>
    </source>
</evidence>
<dbReference type="CDD" id="cd00093">
    <property type="entry name" value="HTH_XRE"/>
    <property type="match status" value="1"/>
</dbReference>
<dbReference type="Pfam" id="PF01381">
    <property type="entry name" value="HTH_3"/>
    <property type="match status" value="1"/>
</dbReference>
<protein>
    <submittedName>
        <fullName evidence="2">DNA-binding XRE family transcriptional regulator</fullName>
    </submittedName>
</protein>
<dbReference type="Proteomes" id="UP000246964">
    <property type="component" value="Unassembled WGS sequence"/>
</dbReference>